<dbReference type="Proteomes" id="UP001320420">
    <property type="component" value="Unassembled WGS sequence"/>
</dbReference>
<dbReference type="CDD" id="cd02859">
    <property type="entry name" value="E_set_AMPKbeta_like_N"/>
    <property type="match status" value="1"/>
</dbReference>
<organism evidence="3 4">
    <name type="scientific">Diatrype stigma</name>
    <dbReference type="NCBI Taxonomy" id="117547"/>
    <lineage>
        <taxon>Eukaryota</taxon>
        <taxon>Fungi</taxon>
        <taxon>Dikarya</taxon>
        <taxon>Ascomycota</taxon>
        <taxon>Pezizomycotina</taxon>
        <taxon>Sordariomycetes</taxon>
        <taxon>Xylariomycetidae</taxon>
        <taxon>Xylariales</taxon>
        <taxon>Diatrypaceae</taxon>
        <taxon>Diatrype</taxon>
    </lineage>
</organism>
<feature type="compositionally biased region" description="Low complexity" evidence="1">
    <location>
        <begin position="321"/>
        <end position="335"/>
    </location>
</feature>
<proteinExistence type="predicted"/>
<feature type="compositionally biased region" description="Polar residues" evidence="1">
    <location>
        <begin position="145"/>
        <end position="157"/>
    </location>
</feature>
<feature type="compositionally biased region" description="Low complexity" evidence="1">
    <location>
        <begin position="469"/>
        <end position="478"/>
    </location>
</feature>
<gene>
    <name evidence="3" type="ORF">SLS62_003799</name>
</gene>
<feature type="compositionally biased region" description="Acidic residues" evidence="1">
    <location>
        <begin position="207"/>
        <end position="218"/>
    </location>
</feature>
<comment type="caution">
    <text evidence="3">The sequence shown here is derived from an EMBL/GenBank/DDBJ whole genome shotgun (WGS) entry which is preliminary data.</text>
</comment>
<name>A0AAN9UVZ7_9PEZI</name>
<dbReference type="InterPro" id="IPR014756">
    <property type="entry name" value="Ig_E-set"/>
</dbReference>
<evidence type="ECO:0000313" key="3">
    <source>
        <dbReference type="EMBL" id="KAK7754222.1"/>
    </source>
</evidence>
<feature type="region of interest" description="Disordered" evidence="1">
    <location>
        <begin position="274"/>
        <end position="387"/>
    </location>
</feature>
<dbReference type="EMBL" id="JAKJXP020000022">
    <property type="protein sequence ID" value="KAK7754222.1"/>
    <property type="molecule type" value="Genomic_DNA"/>
</dbReference>
<accession>A0AAN9UVZ7</accession>
<protein>
    <recommendedName>
        <fullName evidence="2">AMP-activated protein kinase glycogen-binding domain-containing protein</fullName>
    </recommendedName>
</protein>
<dbReference type="Pfam" id="PF16561">
    <property type="entry name" value="AMPK1_CBM"/>
    <property type="match status" value="1"/>
</dbReference>
<dbReference type="AlphaFoldDB" id="A0AAN9UVZ7"/>
<dbReference type="Gene3D" id="2.60.40.10">
    <property type="entry name" value="Immunoglobulins"/>
    <property type="match status" value="1"/>
</dbReference>
<feature type="region of interest" description="Disordered" evidence="1">
    <location>
        <begin position="466"/>
        <end position="494"/>
    </location>
</feature>
<feature type="region of interest" description="Disordered" evidence="1">
    <location>
        <begin position="95"/>
        <end position="252"/>
    </location>
</feature>
<evidence type="ECO:0000259" key="2">
    <source>
        <dbReference type="Pfam" id="PF16561"/>
    </source>
</evidence>
<dbReference type="InterPro" id="IPR032640">
    <property type="entry name" value="AMPK1_CBM"/>
</dbReference>
<reference evidence="3 4" key="1">
    <citation type="submission" date="2024-02" db="EMBL/GenBank/DDBJ databases">
        <title>De novo assembly and annotation of 12 fungi associated with fruit tree decline syndrome in Ontario, Canada.</title>
        <authorList>
            <person name="Sulman M."/>
            <person name="Ellouze W."/>
            <person name="Ilyukhin E."/>
        </authorList>
    </citation>
    <scope>NUCLEOTIDE SEQUENCE [LARGE SCALE GENOMIC DNA]</scope>
    <source>
        <strain evidence="3 4">M11/M66-122</strain>
    </source>
</reference>
<keyword evidence="4" id="KW-1185">Reference proteome</keyword>
<feature type="compositionally biased region" description="Polar residues" evidence="1">
    <location>
        <begin position="104"/>
        <end position="123"/>
    </location>
</feature>
<dbReference type="InterPro" id="IPR013783">
    <property type="entry name" value="Ig-like_fold"/>
</dbReference>
<feature type="compositionally biased region" description="Acidic residues" evidence="1">
    <location>
        <begin position="338"/>
        <end position="349"/>
    </location>
</feature>
<evidence type="ECO:0000256" key="1">
    <source>
        <dbReference type="SAM" id="MobiDB-lite"/>
    </source>
</evidence>
<dbReference type="SUPFAM" id="SSF81296">
    <property type="entry name" value="E set domains"/>
    <property type="match status" value="1"/>
</dbReference>
<sequence>MTTRVPVRFTYQKDDTVPPVYVAGTFSDPAWQPFEMDVTQNENGQNIFSKVIDVSDASDIQYKFRIGSGNWWLCNENAETITDEQGNINNILRVPSCRSDKTSPESLDSGDTQTSPDLASTASEVADSAALLDRNTPETPDQVGRTDSTPPSESPTGAASEIEPEAPNTSRKLDSDQSAPDIGGAGGHAEPSQPSCPMFSHEYVAFPDEDDKFDDPPEDLQSTLDDYQLRKQSETRQHEYAQDPDIDLDNPTLEKFPSDSASIMATIRRLSTSVNEDRTFPQGAAPSLVVNPFKSSTDDLSDDQSLAVPPADQPRAEGKKSSVSVSAGSVSSLGSIAETDDERPNDERDETPKEGTTPVIQHPAAKGAQPGVENPKVDAQGDGPGSDDEGIAMCNVARQRPAEGNLDRADLLIPEPVGFARLPPSHIVEPILQSSTPLPEEDRIDSAETSANGLAINHVRDASPHIVISSPTDSSDSSNQNTLRKGNADRPISRTSMNSLQDVKGGANWLQVFIHMLLVDWVGGFLSRLWYGRSTA</sequence>
<evidence type="ECO:0000313" key="4">
    <source>
        <dbReference type="Proteomes" id="UP001320420"/>
    </source>
</evidence>
<feature type="domain" description="AMP-activated protein kinase glycogen-binding" evidence="2">
    <location>
        <begin position="5"/>
        <end position="95"/>
    </location>
</feature>
<feature type="compositionally biased region" description="Basic and acidic residues" evidence="1">
    <location>
        <begin position="227"/>
        <end position="241"/>
    </location>
</feature>